<evidence type="ECO:0000313" key="3">
    <source>
        <dbReference type="Proteomes" id="UP000000663"/>
    </source>
</evidence>
<dbReference type="InterPro" id="IPR036390">
    <property type="entry name" value="WH_DNA-bd_sf"/>
</dbReference>
<dbReference type="KEGG" id="rci:RCIX2596"/>
<dbReference type="Pfam" id="PF02002">
    <property type="entry name" value="TFIIE_alpha"/>
    <property type="match status" value="1"/>
</dbReference>
<dbReference type="InterPro" id="IPR024550">
    <property type="entry name" value="TFIIEa/SarR/Rpc3_HTH_dom"/>
</dbReference>
<gene>
    <name evidence="2" type="ORF">RCIX2596</name>
</gene>
<reference evidence="2 3" key="1">
    <citation type="journal article" date="2006" name="Science">
        <title>Genome of rice cluster I archaea -- the key methane producers in the rice rhizosphere.</title>
        <authorList>
            <person name="Erkel C."/>
            <person name="Kube M."/>
            <person name="Reinhardt R."/>
            <person name="Liesack W."/>
        </authorList>
    </citation>
    <scope>NUCLEOTIDE SEQUENCE [LARGE SCALE GENOMIC DNA]</scope>
    <source>
        <strain evidence="3">DSM 22066 / NBRC 105507 / MRE50</strain>
    </source>
</reference>
<dbReference type="EMBL" id="AM114193">
    <property type="protein sequence ID" value="CAJ37648.1"/>
    <property type="molecule type" value="Genomic_DNA"/>
</dbReference>
<proteinExistence type="predicted"/>
<organism evidence="2 3">
    <name type="scientific">Methanocella arvoryzae (strain DSM 22066 / NBRC 105507 / MRE50)</name>
    <dbReference type="NCBI Taxonomy" id="351160"/>
    <lineage>
        <taxon>Archaea</taxon>
        <taxon>Methanobacteriati</taxon>
        <taxon>Methanobacteriota</taxon>
        <taxon>Stenosarchaea group</taxon>
        <taxon>Methanomicrobia</taxon>
        <taxon>Methanocellales</taxon>
        <taxon>Methanocellaceae</taxon>
        <taxon>Methanocella</taxon>
    </lineage>
</organism>
<dbReference type="SUPFAM" id="SSF46785">
    <property type="entry name" value="Winged helix' DNA-binding domain"/>
    <property type="match status" value="1"/>
</dbReference>
<protein>
    <recommendedName>
        <fullName evidence="1">TFIIEalpha/SarR/Rpc3 HTH domain-containing protein</fullName>
    </recommendedName>
</protein>
<feature type="domain" description="TFIIEalpha/SarR/Rpc3 HTH" evidence="1">
    <location>
        <begin position="19"/>
        <end position="105"/>
    </location>
</feature>
<name>Q0W1U5_METAR</name>
<dbReference type="InterPro" id="IPR036388">
    <property type="entry name" value="WH-like_DNA-bd_sf"/>
</dbReference>
<sequence>MLVTTMDTGRSLSCSMILEVLATLCRGPQNFDELSNECSMSDEHLRSVMAATVYAGLVDYQRKSYRLTKKGARTAIYLLAVNEWMDFSNREYRELMRALDTRLNADAGVA</sequence>
<keyword evidence="3" id="KW-1185">Reference proteome</keyword>
<dbReference type="eggNOG" id="arCOG01057">
    <property type="taxonomic scope" value="Archaea"/>
</dbReference>
<evidence type="ECO:0000259" key="1">
    <source>
        <dbReference type="Pfam" id="PF02002"/>
    </source>
</evidence>
<evidence type="ECO:0000313" key="2">
    <source>
        <dbReference type="EMBL" id="CAJ37648.1"/>
    </source>
</evidence>
<accession>Q0W1U5</accession>
<dbReference type="Gene3D" id="1.10.10.10">
    <property type="entry name" value="Winged helix-like DNA-binding domain superfamily/Winged helix DNA-binding domain"/>
    <property type="match status" value="1"/>
</dbReference>
<dbReference type="AlphaFoldDB" id="Q0W1U5"/>
<dbReference type="Proteomes" id="UP000000663">
    <property type="component" value="Chromosome"/>
</dbReference>